<feature type="compositionally biased region" description="Polar residues" evidence="2">
    <location>
        <begin position="418"/>
        <end position="431"/>
    </location>
</feature>
<dbReference type="InterPro" id="IPR019554">
    <property type="entry name" value="Soluble_ligand-bd"/>
</dbReference>
<evidence type="ECO:0000259" key="4">
    <source>
        <dbReference type="Pfam" id="PF02563"/>
    </source>
</evidence>
<dbReference type="InterPro" id="IPR049712">
    <property type="entry name" value="Poly_export"/>
</dbReference>
<evidence type="ECO:0000313" key="6">
    <source>
        <dbReference type="EMBL" id="MXN67436.1"/>
    </source>
</evidence>
<dbReference type="InterPro" id="IPR003715">
    <property type="entry name" value="Poly_export_N"/>
</dbReference>
<comment type="caution">
    <text evidence="6">The sequence shown here is derived from an EMBL/GenBank/DDBJ whole genome shotgun (WGS) entry which is preliminary data.</text>
</comment>
<dbReference type="PANTHER" id="PTHR33619">
    <property type="entry name" value="POLYSACCHARIDE EXPORT PROTEIN GFCE-RELATED"/>
    <property type="match status" value="1"/>
</dbReference>
<feature type="domain" description="Polysaccharide export protein N-terminal" evidence="4">
    <location>
        <begin position="40"/>
        <end position="113"/>
    </location>
</feature>
<dbReference type="PANTHER" id="PTHR33619:SF3">
    <property type="entry name" value="POLYSACCHARIDE EXPORT PROTEIN GFCE-RELATED"/>
    <property type="match status" value="1"/>
</dbReference>
<evidence type="ECO:0000256" key="3">
    <source>
        <dbReference type="SAM" id="SignalP"/>
    </source>
</evidence>
<keyword evidence="1 3" id="KW-0732">Signal</keyword>
<protein>
    <recommendedName>
        <fullName evidence="8">Polysaccharide export outer membrane protein</fullName>
    </recommendedName>
</protein>
<gene>
    <name evidence="6" type="ORF">GR183_21220</name>
</gene>
<evidence type="ECO:0000256" key="1">
    <source>
        <dbReference type="ARBA" id="ARBA00022729"/>
    </source>
</evidence>
<evidence type="ECO:0008006" key="8">
    <source>
        <dbReference type="Google" id="ProtNLM"/>
    </source>
</evidence>
<feature type="compositionally biased region" description="Polar residues" evidence="2">
    <location>
        <begin position="439"/>
        <end position="451"/>
    </location>
</feature>
<accession>A0A7X3LYJ5</accession>
<evidence type="ECO:0000313" key="7">
    <source>
        <dbReference type="Proteomes" id="UP000433101"/>
    </source>
</evidence>
<dbReference type="EMBL" id="WUMV01000010">
    <property type="protein sequence ID" value="MXN67436.1"/>
    <property type="molecule type" value="Genomic_DNA"/>
</dbReference>
<keyword evidence="7" id="KW-1185">Reference proteome</keyword>
<evidence type="ECO:0000256" key="2">
    <source>
        <dbReference type="SAM" id="MobiDB-lite"/>
    </source>
</evidence>
<reference evidence="6 7" key="1">
    <citation type="submission" date="2019-12" db="EMBL/GenBank/DDBJ databases">
        <authorList>
            <person name="Li M."/>
        </authorList>
    </citation>
    <scope>NUCLEOTIDE SEQUENCE [LARGE SCALE GENOMIC DNA]</scope>
    <source>
        <strain evidence="6 7">GBMRC 2046</strain>
    </source>
</reference>
<dbReference type="RefSeq" id="WP_160777671.1">
    <property type="nucleotide sequence ID" value="NZ_WUMV01000010.1"/>
</dbReference>
<feature type="chain" id="PRO_5031402866" description="Polysaccharide export outer membrane protein" evidence="3">
    <location>
        <begin position="30"/>
        <end position="451"/>
    </location>
</feature>
<dbReference type="Gene3D" id="3.30.1950.10">
    <property type="entry name" value="wza like domain"/>
    <property type="match status" value="1"/>
</dbReference>
<organism evidence="6 7">
    <name type="scientific">Stappia sediminis</name>
    <dbReference type="NCBI Taxonomy" id="2692190"/>
    <lineage>
        <taxon>Bacteria</taxon>
        <taxon>Pseudomonadati</taxon>
        <taxon>Pseudomonadota</taxon>
        <taxon>Alphaproteobacteria</taxon>
        <taxon>Hyphomicrobiales</taxon>
        <taxon>Stappiaceae</taxon>
        <taxon>Stappia</taxon>
    </lineage>
</organism>
<dbReference type="Pfam" id="PF02563">
    <property type="entry name" value="Poly_export"/>
    <property type="match status" value="1"/>
</dbReference>
<feature type="region of interest" description="Disordered" evidence="2">
    <location>
        <begin position="418"/>
        <end position="451"/>
    </location>
</feature>
<dbReference type="AlphaFoldDB" id="A0A7X3LYJ5"/>
<feature type="signal peptide" evidence="3">
    <location>
        <begin position="1"/>
        <end position="29"/>
    </location>
</feature>
<sequence length="451" mass="50447">MSTQRYSGKPLHCAVATILLLWSLSSALAASSLDREAEDLEILLAPGDTVKFDILDDEKDPIDLMISDSGEIQAPFVGGVKISGLTLRAALQKVTQRYIESEIFRKPRIGLSVAEYRPVFVIGDVQSPGSYSYQPKLTIEKAIGLAGGQITSKPAEDPFLQRARVRGQLSSLKANIIAEAIAYARVTAQLENRVEILDSDIPAMARPYMDESLVNLYREIELKILRADVKGFVEQRENLKEGLKEAELSLDLFNKLYGKLEKAIEFTKADLDRAKGLQERGIQTLSNVSNIERQLTNEEARMLQVLTMISDERRGVGQQKRELSSLEQTRKMRLLDELQKRNTSLATIIFERRTAEEQLVLLSTMSEEELKDNKQVTLEFMVRRDNGRETNIFRGNTDTLLEPGDVVMVRMLREGESSGFSKLGNTLSQSDNAKDKTTEVNSKLAISSSAK</sequence>
<name>A0A7X3LYJ5_9HYPH</name>
<dbReference type="Gene3D" id="3.10.560.10">
    <property type="entry name" value="Outer membrane lipoprotein wza domain like"/>
    <property type="match status" value="1"/>
</dbReference>
<feature type="domain" description="Soluble ligand binding" evidence="5">
    <location>
        <begin position="119"/>
        <end position="150"/>
    </location>
</feature>
<dbReference type="GO" id="GO:0015159">
    <property type="term" value="F:polysaccharide transmembrane transporter activity"/>
    <property type="evidence" value="ECO:0007669"/>
    <property type="project" value="InterPro"/>
</dbReference>
<dbReference type="Proteomes" id="UP000433101">
    <property type="component" value="Unassembled WGS sequence"/>
</dbReference>
<evidence type="ECO:0000259" key="5">
    <source>
        <dbReference type="Pfam" id="PF10531"/>
    </source>
</evidence>
<proteinExistence type="predicted"/>
<dbReference type="Pfam" id="PF10531">
    <property type="entry name" value="SLBB"/>
    <property type="match status" value="1"/>
</dbReference>